<dbReference type="PROSITE" id="PS50030">
    <property type="entry name" value="UBA"/>
    <property type="match status" value="1"/>
</dbReference>
<dbReference type="OrthoDB" id="2018023at2759"/>
<dbReference type="PANTHER" id="PTHR15960:SF3">
    <property type="entry name" value="UBIQUITIN-ASSOCIATED PROTEIN 1-LIKE"/>
    <property type="match status" value="1"/>
</dbReference>
<feature type="region of interest" description="Disordered" evidence="1">
    <location>
        <begin position="98"/>
        <end position="117"/>
    </location>
</feature>
<evidence type="ECO:0000259" key="2">
    <source>
        <dbReference type="PROSITE" id="PS50030"/>
    </source>
</evidence>
<evidence type="ECO:0000313" key="4">
    <source>
        <dbReference type="Proteomes" id="UP000265140"/>
    </source>
</evidence>
<dbReference type="SUPFAM" id="SSF46934">
    <property type="entry name" value="UBA-like"/>
    <property type="match status" value="1"/>
</dbReference>
<dbReference type="CDD" id="cd14316">
    <property type="entry name" value="UBA2_UBAP1_like"/>
    <property type="match status" value="1"/>
</dbReference>
<feature type="region of interest" description="Disordered" evidence="1">
    <location>
        <begin position="135"/>
        <end position="163"/>
    </location>
</feature>
<dbReference type="Pfam" id="PF21267">
    <property type="entry name" value="UBAP-1_UBA2"/>
    <property type="match status" value="1"/>
</dbReference>
<sequence>MTTLDEVPFKTLLGSIEGVNEEVDQITAPDITIPDYLTLLQETEYVFCLENWVLQGLQNGYPSQPQTSIPGSQSEALPSCPPYWHLFSSPQESRLASRHSSDFWEPNPRQRSRSLNPVDMRAGVKFVISDSEEEDCSSAEGSLGSGSGQHLTGAPNPMKTCTSNVLNLPASQSALVPHQRKKTLRQSSLSILQTSAEGSQGTPSPTGGPKSSSSSTPFRHLLTRANTENIPSIRHNKPTHSSPTIPSVTSRPLGSHGVSVLDSSVELLSALGPEERELLQAITERGYPLRTAILALQKTGQQSPDQILHYLVACDRLCERGYDKAQVDEALEMFQNCETKAEEFLHLLTQFNEMGFQQNAIKEVLLVHENHRERALEELMMRVA</sequence>
<keyword evidence="4" id="KW-1185">Reference proteome</keyword>
<accession>A0A3P8ZDF2</accession>
<dbReference type="InParanoid" id="A0A3P8ZDF2"/>
<dbReference type="Proteomes" id="UP000265140">
    <property type="component" value="Chromosome 2"/>
</dbReference>
<organism evidence="3 4">
    <name type="scientific">Esox lucius</name>
    <name type="common">Northern pike</name>
    <dbReference type="NCBI Taxonomy" id="8010"/>
    <lineage>
        <taxon>Eukaryota</taxon>
        <taxon>Metazoa</taxon>
        <taxon>Chordata</taxon>
        <taxon>Craniata</taxon>
        <taxon>Vertebrata</taxon>
        <taxon>Euteleostomi</taxon>
        <taxon>Actinopterygii</taxon>
        <taxon>Neopterygii</taxon>
        <taxon>Teleostei</taxon>
        <taxon>Protacanthopterygii</taxon>
        <taxon>Esociformes</taxon>
        <taxon>Esocidae</taxon>
        <taxon>Esox</taxon>
    </lineage>
</organism>
<dbReference type="Gene3D" id="1.20.120.1920">
    <property type="entry name" value="UBAP1 SOUBA domain"/>
    <property type="match status" value="1"/>
</dbReference>
<reference evidence="3" key="4">
    <citation type="submission" date="2025-09" db="UniProtKB">
        <authorList>
            <consortium name="Ensembl"/>
        </authorList>
    </citation>
    <scope>IDENTIFICATION</scope>
</reference>
<dbReference type="GO" id="GO:0043162">
    <property type="term" value="P:ubiquitin-dependent protein catabolic process via the multivesicular body sorting pathway"/>
    <property type="evidence" value="ECO:0007669"/>
    <property type="project" value="InterPro"/>
</dbReference>
<dbReference type="AlphaFoldDB" id="A0A3P8ZDF2"/>
<dbReference type="GeneTree" id="ENSGT00390000008092"/>
<dbReference type="GO" id="GO:0000813">
    <property type="term" value="C:ESCRT I complex"/>
    <property type="evidence" value="ECO:0007669"/>
    <property type="project" value="InterPro"/>
</dbReference>
<reference evidence="3" key="2">
    <citation type="submission" date="2020-02" db="EMBL/GenBank/DDBJ databases">
        <title>Esox lucius (northern pike) genome, fEsoLuc1, primary haplotype.</title>
        <authorList>
            <person name="Myers G."/>
            <person name="Karagic N."/>
            <person name="Meyer A."/>
            <person name="Pippel M."/>
            <person name="Reichard M."/>
            <person name="Winkler S."/>
            <person name="Tracey A."/>
            <person name="Sims Y."/>
            <person name="Howe K."/>
            <person name="Rhie A."/>
            <person name="Formenti G."/>
            <person name="Durbin R."/>
            <person name="Fedrigo O."/>
            <person name="Jarvis E.D."/>
        </authorList>
    </citation>
    <scope>NUCLEOTIDE SEQUENCE [LARGE SCALE GENOMIC DNA]</scope>
</reference>
<evidence type="ECO:0000256" key="1">
    <source>
        <dbReference type="SAM" id="MobiDB-lite"/>
    </source>
</evidence>
<dbReference type="Ensembl" id="ENSELUT00000017847.3">
    <property type="protein sequence ID" value="ENSELUP00000001169.2"/>
    <property type="gene ID" value="ENSELUG00000002674.3"/>
</dbReference>
<feature type="region of interest" description="Disordered" evidence="1">
    <location>
        <begin position="194"/>
        <end position="247"/>
    </location>
</feature>
<gene>
    <name evidence="3" type="primary">UBAP1L</name>
</gene>
<reference evidence="3" key="3">
    <citation type="submission" date="2025-08" db="UniProtKB">
        <authorList>
            <consortium name="Ensembl"/>
        </authorList>
    </citation>
    <scope>IDENTIFICATION</scope>
</reference>
<dbReference type="OMA" id="ACEHLCQ"/>
<dbReference type="InterPro" id="IPR049467">
    <property type="entry name" value="UBAP-1-like_UBA2"/>
</dbReference>
<feature type="compositionally biased region" description="Low complexity" evidence="1">
    <location>
        <begin position="198"/>
        <end position="217"/>
    </location>
</feature>
<name>A0A3P8ZDF2_ESOLU</name>
<dbReference type="PANTHER" id="PTHR15960">
    <property type="entry name" value="LD44032P"/>
    <property type="match status" value="1"/>
</dbReference>
<dbReference type="InterPro" id="IPR042575">
    <property type="entry name" value="UBAP1_C"/>
</dbReference>
<protein>
    <recommendedName>
        <fullName evidence="2">UBA domain-containing protein</fullName>
    </recommendedName>
</protein>
<evidence type="ECO:0000313" key="3">
    <source>
        <dbReference type="Ensembl" id="ENSELUP00000001169.2"/>
    </source>
</evidence>
<dbReference type="Bgee" id="ENSELUG00000002674">
    <property type="expression patterns" value="Expressed in camera-type eye and 8 other cell types or tissues"/>
</dbReference>
<dbReference type="GO" id="GO:0043130">
    <property type="term" value="F:ubiquitin binding"/>
    <property type="evidence" value="ECO:0007669"/>
    <property type="project" value="InterPro"/>
</dbReference>
<feature type="domain" description="UBA" evidence="2">
    <location>
        <begin position="339"/>
        <end position="382"/>
    </location>
</feature>
<reference evidence="4" key="1">
    <citation type="journal article" date="2014" name="PLoS ONE">
        <title>The genome and linkage map of the northern pike (Esox lucius): conserved synteny revealed between the salmonid sister group and the Neoteleostei.</title>
        <authorList>
            <person name="Rondeau E.B."/>
            <person name="Minkley D.R."/>
            <person name="Leong J.S."/>
            <person name="Messmer A.M."/>
            <person name="Jantzen J.R."/>
            <person name="von Schalburg K.R."/>
            <person name="Lemon C."/>
            <person name="Bird N.H."/>
            <person name="Koop B.F."/>
        </authorList>
    </citation>
    <scope>NUCLEOTIDE SEQUENCE</scope>
</reference>
<dbReference type="InterPro" id="IPR038870">
    <property type="entry name" value="UBAP1"/>
</dbReference>
<dbReference type="STRING" id="8010.ENSELUP00000001169"/>
<dbReference type="InterPro" id="IPR009060">
    <property type="entry name" value="UBA-like_sf"/>
</dbReference>
<dbReference type="InterPro" id="IPR015940">
    <property type="entry name" value="UBA"/>
</dbReference>
<proteinExistence type="predicted"/>